<dbReference type="PROSITE" id="PS51063">
    <property type="entry name" value="HTH_CRP_2"/>
    <property type="match status" value="1"/>
</dbReference>
<keyword evidence="2" id="KW-0238">DNA-binding</keyword>
<dbReference type="OrthoDB" id="7584044at2"/>
<evidence type="ECO:0000313" key="6">
    <source>
        <dbReference type="Proteomes" id="UP000215405"/>
    </source>
</evidence>
<proteinExistence type="predicted"/>
<evidence type="ECO:0000256" key="1">
    <source>
        <dbReference type="ARBA" id="ARBA00023015"/>
    </source>
</evidence>
<comment type="caution">
    <text evidence="5">The sequence shown here is derived from an EMBL/GenBank/DDBJ whole genome shotgun (WGS) entry which is preliminary data.</text>
</comment>
<dbReference type="SUPFAM" id="SSF51206">
    <property type="entry name" value="cAMP-binding domain-like"/>
    <property type="match status" value="1"/>
</dbReference>
<dbReference type="InterPro" id="IPR018490">
    <property type="entry name" value="cNMP-bd_dom_sf"/>
</dbReference>
<keyword evidence="1" id="KW-0805">Transcription regulation</keyword>
<evidence type="ECO:0000256" key="3">
    <source>
        <dbReference type="ARBA" id="ARBA00023163"/>
    </source>
</evidence>
<dbReference type="AlphaFoldDB" id="A0A231V460"/>
<dbReference type="GO" id="GO:0006355">
    <property type="term" value="P:regulation of DNA-templated transcription"/>
    <property type="evidence" value="ECO:0007669"/>
    <property type="project" value="InterPro"/>
</dbReference>
<dbReference type="InterPro" id="IPR000595">
    <property type="entry name" value="cNMP-bd_dom"/>
</dbReference>
<organism evidence="5 6">
    <name type="scientific">Notoacmeibacter marinus</name>
    <dbReference type="NCBI Taxonomy" id="1876515"/>
    <lineage>
        <taxon>Bacteria</taxon>
        <taxon>Pseudomonadati</taxon>
        <taxon>Pseudomonadota</taxon>
        <taxon>Alphaproteobacteria</taxon>
        <taxon>Hyphomicrobiales</taxon>
        <taxon>Notoacmeibacteraceae</taxon>
        <taxon>Notoacmeibacter</taxon>
    </lineage>
</organism>
<dbReference type="CDD" id="cd00038">
    <property type="entry name" value="CAP_ED"/>
    <property type="match status" value="1"/>
</dbReference>
<dbReference type="EMBL" id="NBYO01000001">
    <property type="protein sequence ID" value="OXT02917.1"/>
    <property type="molecule type" value="Genomic_DNA"/>
</dbReference>
<dbReference type="InterPro" id="IPR036390">
    <property type="entry name" value="WH_DNA-bd_sf"/>
</dbReference>
<dbReference type="Pfam" id="PF13545">
    <property type="entry name" value="HTH_Crp_2"/>
    <property type="match status" value="1"/>
</dbReference>
<dbReference type="InterPro" id="IPR012318">
    <property type="entry name" value="HTH_CRP"/>
</dbReference>
<dbReference type="Pfam" id="PF00027">
    <property type="entry name" value="cNMP_binding"/>
    <property type="match status" value="1"/>
</dbReference>
<keyword evidence="3" id="KW-0804">Transcription</keyword>
<protein>
    <recommendedName>
        <fullName evidence="4">HTH crp-type domain-containing protein</fullName>
    </recommendedName>
</protein>
<dbReference type="GO" id="GO:0003677">
    <property type="term" value="F:DNA binding"/>
    <property type="evidence" value="ECO:0007669"/>
    <property type="project" value="UniProtKB-KW"/>
</dbReference>
<name>A0A231V460_9HYPH</name>
<dbReference type="InterPro" id="IPR036388">
    <property type="entry name" value="WH-like_DNA-bd_sf"/>
</dbReference>
<accession>A0A231V460</accession>
<keyword evidence="6" id="KW-1185">Reference proteome</keyword>
<dbReference type="SUPFAM" id="SSF46785">
    <property type="entry name" value="Winged helix' DNA-binding domain"/>
    <property type="match status" value="1"/>
</dbReference>
<evidence type="ECO:0000259" key="4">
    <source>
        <dbReference type="PROSITE" id="PS51063"/>
    </source>
</evidence>
<dbReference type="Proteomes" id="UP000215405">
    <property type="component" value="Unassembled WGS sequence"/>
</dbReference>
<feature type="domain" description="HTH crp-type" evidence="4">
    <location>
        <begin position="124"/>
        <end position="198"/>
    </location>
</feature>
<evidence type="ECO:0000256" key="2">
    <source>
        <dbReference type="ARBA" id="ARBA00023125"/>
    </source>
</evidence>
<gene>
    <name evidence="5" type="ORF">B7H23_04025</name>
</gene>
<dbReference type="Gene3D" id="1.10.10.10">
    <property type="entry name" value="Winged helix-like DNA-binding domain superfamily/Winged helix DNA-binding domain"/>
    <property type="match status" value="1"/>
</dbReference>
<evidence type="ECO:0000313" key="5">
    <source>
        <dbReference type="EMBL" id="OXT02917.1"/>
    </source>
</evidence>
<sequence>MLSDLVFEKREIEARSTIVRRNEELDISLLCMSGIVSRQRDDRKGRRQLLSLHFPGDFLDLHAYPLKYLDHDVGALSDVTLAVFKHADLRQLQYDHPDLTRKLWFATLLDAAVHRQWIWRIGTLRAVARVAHFFAECHARLVGIGIADKSTFDLALKQTDIAEVVGITAIHTNRVLRELREREVAYFKDGTVEIADLKELWKLAEFEPSYLYLDDQALARIWSGEAVS</sequence>
<dbReference type="Gene3D" id="2.60.120.10">
    <property type="entry name" value="Jelly Rolls"/>
    <property type="match status" value="1"/>
</dbReference>
<reference evidence="6" key="1">
    <citation type="journal article" date="2017" name="Int. J. Syst. Evol. Microbiol.">
        <title>Notoacmeibacter marinus gen. nov., sp. nov., isolated from the gut of a limpet and proposal of Notoacmeibacteraceae fam. nov. in the order Rhizobiales of the class Alphaproteobacteria.</title>
        <authorList>
            <person name="Huang Z."/>
            <person name="Guo F."/>
            <person name="Lai Q."/>
        </authorList>
    </citation>
    <scope>NUCLEOTIDE SEQUENCE [LARGE SCALE GENOMIC DNA]</scope>
    <source>
        <strain evidence="6">XMTR2A4</strain>
    </source>
</reference>
<dbReference type="InterPro" id="IPR014710">
    <property type="entry name" value="RmlC-like_jellyroll"/>
</dbReference>